<keyword evidence="1" id="KW-0808">Transferase</keyword>
<dbReference type="AlphaFoldDB" id="A0A9X1NV76"/>
<reference evidence="4" key="1">
    <citation type="submission" date="2021-12" db="EMBL/GenBank/DDBJ databases">
        <authorList>
            <person name="Li Y."/>
        </authorList>
    </citation>
    <scope>NUCLEOTIDE SEQUENCE</scope>
    <source>
        <strain evidence="4">DKSPLA3</strain>
    </source>
</reference>
<dbReference type="InterPro" id="IPR000182">
    <property type="entry name" value="GNAT_dom"/>
</dbReference>
<dbReference type="CDD" id="cd04301">
    <property type="entry name" value="NAT_SF"/>
    <property type="match status" value="1"/>
</dbReference>
<dbReference type="PANTHER" id="PTHR43877:SF2">
    <property type="entry name" value="AMINOALKYLPHOSPHONATE N-ACETYLTRANSFERASE-RELATED"/>
    <property type="match status" value="1"/>
</dbReference>
<evidence type="ECO:0000313" key="4">
    <source>
        <dbReference type="EMBL" id="MCD7110329.1"/>
    </source>
</evidence>
<keyword evidence="5" id="KW-1185">Reference proteome</keyword>
<dbReference type="InterPro" id="IPR016181">
    <property type="entry name" value="Acyl_CoA_acyltransferase"/>
</dbReference>
<accession>A0A9X1NV76</accession>
<dbReference type="PROSITE" id="PS51186">
    <property type="entry name" value="GNAT"/>
    <property type="match status" value="1"/>
</dbReference>
<dbReference type="Proteomes" id="UP001139089">
    <property type="component" value="Unassembled WGS sequence"/>
</dbReference>
<sequence>MTLDIRKEAPRQPGVIDLLNQSDVYAQSLYPAESNHLVDLDTLEKPEVSFLVARHDGAIIGCCALVAAGDGSGEIKRMFVDPKARGMRAGRALLDAIEQTARETGLTTVRLETGIYQPEAISLYRKAGYRDIEPFGSYQPDPLSLFMEKIVA</sequence>
<evidence type="ECO:0000256" key="2">
    <source>
        <dbReference type="ARBA" id="ARBA00023315"/>
    </source>
</evidence>
<feature type="domain" description="N-acetyltransferase" evidence="3">
    <location>
        <begin position="3"/>
        <end position="152"/>
    </location>
</feature>
<organism evidence="4 5">
    <name type="scientific">Rhizobium quercicola</name>
    <dbReference type="NCBI Taxonomy" id="2901226"/>
    <lineage>
        <taxon>Bacteria</taxon>
        <taxon>Pseudomonadati</taxon>
        <taxon>Pseudomonadota</taxon>
        <taxon>Alphaproteobacteria</taxon>
        <taxon>Hyphomicrobiales</taxon>
        <taxon>Rhizobiaceae</taxon>
        <taxon>Rhizobium/Agrobacterium group</taxon>
        <taxon>Rhizobium</taxon>
    </lineage>
</organism>
<dbReference type="Pfam" id="PF00583">
    <property type="entry name" value="Acetyltransf_1"/>
    <property type="match status" value="1"/>
</dbReference>
<evidence type="ECO:0000256" key="1">
    <source>
        <dbReference type="ARBA" id="ARBA00022679"/>
    </source>
</evidence>
<dbReference type="RefSeq" id="WP_231815560.1">
    <property type="nucleotide sequence ID" value="NZ_JAJOZR010000009.1"/>
</dbReference>
<comment type="caution">
    <text evidence="4">The sequence shown here is derived from an EMBL/GenBank/DDBJ whole genome shotgun (WGS) entry which is preliminary data.</text>
</comment>
<dbReference type="GO" id="GO:0016747">
    <property type="term" value="F:acyltransferase activity, transferring groups other than amino-acyl groups"/>
    <property type="evidence" value="ECO:0007669"/>
    <property type="project" value="InterPro"/>
</dbReference>
<dbReference type="PANTHER" id="PTHR43877">
    <property type="entry name" value="AMINOALKYLPHOSPHONATE N-ACETYLTRANSFERASE-RELATED-RELATED"/>
    <property type="match status" value="1"/>
</dbReference>
<dbReference type="Gene3D" id="3.40.630.30">
    <property type="match status" value="1"/>
</dbReference>
<gene>
    <name evidence="4" type="ORF">LRX75_14910</name>
</gene>
<dbReference type="EMBL" id="JAJOZR010000009">
    <property type="protein sequence ID" value="MCD7110329.1"/>
    <property type="molecule type" value="Genomic_DNA"/>
</dbReference>
<name>A0A9X1NV76_9HYPH</name>
<proteinExistence type="predicted"/>
<evidence type="ECO:0000313" key="5">
    <source>
        <dbReference type="Proteomes" id="UP001139089"/>
    </source>
</evidence>
<dbReference type="InterPro" id="IPR050832">
    <property type="entry name" value="Bact_Acetyltransf"/>
</dbReference>
<keyword evidence="2" id="KW-0012">Acyltransferase</keyword>
<protein>
    <submittedName>
        <fullName evidence="4">GNAT family N-acetyltransferase</fullName>
    </submittedName>
</protein>
<dbReference type="SUPFAM" id="SSF55729">
    <property type="entry name" value="Acyl-CoA N-acyltransferases (Nat)"/>
    <property type="match status" value="1"/>
</dbReference>
<evidence type="ECO:0000259" key="3">
    <source>
        <dbReference type="PROSITE" id="PS51186"/>
    </source>
</evidence>